<dbReference type="AlphaFoldDB" id="A0AAX6NDG2"/>
<feature type="transmembrane region" description="Helical" evidence="2">
    <location>
        <begin position="7"/>
        <end position="25"/>
    </location>
</feature>
<proteinExistence type="predicted"/>
<dbReference type="RefSeq" id="WP_316911109.1">
    <property type="nucleotide sequence ID" value="NZ_JAPTGD010000002.1"/>
</dbReference>
<name>A0AAX6NDG2_PRIAR</name>
<feature type="compositionally biased region" description="Acidic residues" evidence="1">
    <location>
        <begin position="71"/>
        <end position="82"/>
    </location>
</feature>
<feature type="transmembrane region" description="Helical" evidence="2">
    <location>
        <begin position="31"/>
        <end position="52"/>
    </location>
</feature>
<feature type="region of interest" description="Disordered" evidence="1">
    <location>
        <begin position="62"/>
        <end position="99"/>
    </location>
</feature>
<accession>A0AAX6NDG2</accession>
<evidence type="ECO:0000313" key="3">
    <source>
        <dbReference type="EMBL" id="MDU9693892.1"/>
    </source>
</evidence>
<dbReference type="Proteomes" id="UP001269400">
    <property type="component" value="Unassembled WGS sequence"/>
</dbReference>
<keyword evidence="2" id="KW-0812">Transmembrane</keyword>
<keyword evidence="2" id="KW-0472">Membrane</keyword>
<evidence type="ECO:0000256" key="1">
    <source>
        <dbReference type="SAM" id="MobiDB-lite"/>
    </source>
</evidence>
<keyword evidence="2" id="KW-1133">Transmembrane helix</keyword>
<evidence type="ECO:0000256" key="2">
    <source>
        <dbReference type="SAM" id="Phobius"/>
    </source>
</evidence>
<organism evidence="3 4">
    <name type="scientific">Priestia aryabhattai</name>
    <name type="common">Bacillus aryabhattai</name>
    <dbReference type="NCBI Taxonomy" id="412384"/>
    <lineage>
        <taxon>Bacteria</taxon>
        <taxon>Bacillati</taxon>
        <taxon>Bacillota</taxon>
        <taxon>Bacilli</taxon>
        <taxon>Bacillales</taxon>
        <taxon>Bacillaceae</taxon>
        <taxon>Priestia</taxon>
    </lineage>
</organism>
<sequence>MKFLIKFLLVTFFFALPGYVALKFLVFKGELIQIVAVLFCVITSYIGYSFIFRERKREKQYKQRHNINNQDLEDGDVEDDLNSSENQETNNYNPNSGAF</sequence>
<evidence type="ECO:0000313" key="4">
    <source>
        <dbReference type="Proteomes" id="UP001269400"/>
    </source>
</evidence>
<reference evidence="3" key="2">
    <citation type="submission" date="2022-12" db="EMBL/GenBank/DDBJ databases">
        <authorList>
            <person name="Dechsakulwatana C."/>
            <person name="Rungsihiranrut A."/>
            <person name="Muangchinda C."/>
            <person name="Ningthoujam R."/>
            <person name="Klankeo P."/>
            <person name="Pinyakong O."/>
        </authorList>
    </citation>
    <scope>NUCLEOTIDE SEQUENCE</scope>
    <source>
        <strain evidence="3">TL01-2</strain>
    </source>
</reference>
<comment type="caution">
    <text evidence="3">The sequence shown here is derived from an EMBL/GenBank/DDBJ whole genome shotgun (WGS) entry which is preliminary data.</text>
</comment>
<gene>
    <name evidence="3" type="ORF">O0Q50_22180</name>
</gene>
<protein>
    <submittedName>
        <fullName evidence="3">Uncharacterized protein</fullName>
    </submittedName>
</protein>
<dbReference type="EMBL" id="JAPTGD010000002">
    <property type="protein sequence ID" value="MDU9693892.1"/>
    <property type="molecule type" value="Genomic_DNA"/>
</dbReference>
<reference evidence="3" key="1">
    <citation type="journal article" date="2022" name="J Environ Chem Eng">
        <title>Biodegradation of petroleum oil using a constructed nonpathogenic and heavy metal-tolerant bacterial consortium isolated from marine sponges.</title>
        <authorList>
            <person name="Dechsakulwatana C."/>
            <person name="Rungsihiranrut A."/>
            <person name="Muangchinda C."/>
            <person name="Ningthoujam R."/>
            <person name="Klankeo P."/>
            <person name="Pinyakong O."/>
        </authorList>
    </citation>
    <scope>NUCLEOTIDE SEQUENCE</scope>
    <source>
        <strain evidence="3">TL01-2</strain>
    </source>
</reference>
<feature type="compositionally biased region" description="Polar residues" evidence="1">
    <location>
        <begin position="83"/>
        <end position="99"/>
    </location>
</feature>